<accession>A0A9J6DKX2</accession>
<keyword evidence="2" id="KW-1185">Reference proteome</keyword>
<reference evidence="1" key="2">
    <citation type="submission" date="2021-09" db="EMBL/GenBank/DDBJ databases">
        <authorList>
            <person name="Jia N."/>
            <person name="Wang J."/>
            <person name="Shi W."/>
            <person name="Du L."/>
            <person name="Sun Y."/>
            <person name="Zhan W."/>
            <person name="Jiang J."/>
            <person name="Wang Q."/>
            <person name="Zhang B."/>
            <person name="Ji P."/>
            <person name="Sakyi L.B."/>
            <person name="Cui X."/>
            <person name="Yuan T."/>
            <person name="Jiang B."/>
            <person name="Yang W."/>
            <person name="Lam T.T.-Y."/>
            <person name="Chang Q."/>
            <person name="Ding S."/>
            <person name="Wang X."/>
            <person name="Zhu J."/>
            <person name="Ruan X."/>
            <person name="Zhao L."/>
            <person name="Wei J."/>
            <person name="Que T."/>
            <person name="Du C."/>
            <person name="Cheng J."/>
            <person name="Dai P."/>
            <person name="Han X."/>
            <person name="Huang E."/>
            <person name="Gao Y."/>
            <person name="Liu J."/>
            <person name="Shao H."/>
            <person name="Ye R."/>
            <person name="Li L."/>
            <person name="Wei W."/>
            <person name="Wang X."/>
            <person name="Wang C."/>
            <person name="Huo Q."/>
            <person name="Li W."/>
            <person name="Guo W."/>
            <person name="Chen H."/>
            <person name="Chen S."/>
            <person name="Zhou L."/>
            <person name="Zhou L."/>
            <person name="Ni X."/>
            <person name="Tian J."/>
            <person name="Zhou Y."/>
            <person name="Sheng Y."/>
            <person name="Liu T."/>
            <person name="Pan Y."/>
            <person name="Xia L."/>
            <person name="Li J."/>
            <person name="Zhao F."/>
            <person name="Cao W."/>
        </authorList>
    </citation>
    <scope>NUCLEOTIDE SEQUENCE</scope>
    <source>
        <strain evidence="1">Rmic-2018</strain>
        <tissue evidence="1">Larvae</tissue>
    </source>
</reference>
<organism evidence="1 2">
    <name type="scientific">Rhipicephalus microplus</name>
    <name type="common">Cattle tick</name>
    <name type="synonym">Boophilus microplus</name>
    <dbReference type="NCBI Taxonomy" id="6941"/>
    <lineage>
        <taxon>Eukaryota</taxon>
        <taxon>Metazoa</taxon>
        <taxon>Ecdysozoa</taxon>
        <taxon>Arthropoda</taxon>
        <taxon>Chelicerata</taxon>
        <taxon>Arachnida</taxon>
        <taxon>Acari</taxon>
        <taxon>Parasitiformes</taxon>
        <taxon>Ixodida</taxon>
        <taxon>Ixodoidea</taxon>
        <taxon>Ixodidae</taxon>
        <taxon>Rhipicephalinae</taxon>
        <taxon>Rhipicephalus</taxon>
        <taxon>Boophilus</taxon>
    </lineage>
</organism>
<gene>
    <name evidence="1" type="ORF">HPB51_002761</name>
</gene>
<dbReference type="Proteomes" id="UP000821866">
    <property type="component" value="Chromosome 6"/>
</dbReference>
<dbReference type="VEuPathDB" id="VectorBase:LOC119186666"/>
<proteinExistence type="predicted"/>
<dbReference type="AlphaFoldDB" id="A0A9J6DKX2"/>
<protein>
    <submittedName>
        <fullName evidence="1">Uncharacterized protein</fullName>
    </submittedName>
</protein>
<name>A0A9J6DKX2_RHIMP</name>
<reference evidence="1" key="1">
    <citation type="journal article" date="2020" name="Cell">
        <title>Large-Scale Comparative Analyses of Tick Genomes Elucidate Their Genetic Diversity and Vector Capacities.</title>
        <authorList>
            <consortium name="Tick Genome and Microbiome Consortium (TIGMIC)"/>
            <person name="Jia N."/>
            <person name="Wang J."/>
            <person name="Shi W."/>
            <person name="Du L."/>
            <person name="Sun Y."/>
            <person name="Zhan W."/>
            <person name="Jiang J.F."/>
            <person name="Wang Q."/>
            <person name="Zhang B."/>
            <person name="Ji P."/>
            <person name="Bell-Sakyi L."/>
            <person name="Cui X.M."/>
            <person name="Yuan T.T."/>
            <person name="Jiang B.G."/>
            <person name="Yang W.F."/>
            <person name="Lam T.T."/>
            <person name="Chang Q.C."/>
            <person name="Ding S.J."/>
            <person name="Wang X.J."/>
            <person name="Zhu J.G."/>
            <person name="Ruan X.D."/>
            <person name="Zhao L."/>
            <person name="Wei J.T."/>
            <person name="Ye R.Z."/>
            <person name="Que T.C."/>
            <person name="Du C.H."/>
            <person name="Zhou Y.H."/>
            <person name="Cheng J.X."/>
            <person name="Dai P.F."/>
            <person name="Guo W.B."/>
            <person name="Han X.H."/>
            <person name="Huang E.J."/>
            <person name="Li L.F."/>
            <person name="Wei W."/>
            <person name="Gao Y.C."/>
            <person name="Liu J.Z."/>
            <person name="Shao H.Z."/>
            <person name="Wang X."/>
            <person name="Wang C.C."/>
            <person name="Yang T.C."/>
            <person name="Huo Q.B."/>
            <person name="Li W."/>
            <person name="Chen H.Y."/>
            <person name="Chen S.E."/>
            <person name="Zhou L.G."/>
            <person name="Ni X.B."/>
            <person name="Tian J.H."/>
            <person name="Sheng Y."/>
            <person name="Liu T."/>
            <person name="Pan Y.S."/>
            <person name="Xia L.Y."/>
            <person name="Li J."/>
            <person name="Zhao F."/>
            <person name="Cao W.C."/>
        </authorList>
    </citation>
    <scope>NUCLEOTIDE SEQUENCE</scope>
    <source>
        <strain evidence="1">Rmic-2018</strain>
    </source>
</reference>
<evidence type="ECO:0000313" key="1">
    <source>
        <dbReference type="EMBL" id="KAH8022727.1"/>
    </source>
</evidence>
<comment type="caution">
    <text evidence="1">The sequence shown here is derived from an EMBL/GenBank/DDBJ whole genome shotgun (WGS) entry which is preliminary data.</text>
</comment>
<dbReference type="EMBL" id="JABSTU010000008">
    <property type="protein sequence ID" value="KAH8022727.1"/>
    <property type="molecule type" value="Genomic_DNA"/>
</dbReference>
<evidence type="ECO:0000313" key="2">
    <source>
        <dbReference type="Proteomes" id="UP000821866"/>
    </source>
</evidence>
<sequence>MPPFPTDDFKFVYRPHAGLDLSKLSLTSSTHAIGRSSSLTQQDFYDNVRVQVQRVENIIIDSSADTEGANNLRSIATIQLGGTFFSVNPHVRHPNDVCRGVIYGLLPGTSTAEIVAGLRVDSRYMVLGTRMLGQSSTAFITFDGPHVPYYIAYQS</sequence>